<keyword evidence="2" id="KW-1185">Reference proteome</keyword>
<dbReference type="Proteomes" id="UP000054928">
    <property type="component" value="Unassembled WGS sequence"/>
</dbReference>
<name>A0A0P1ATU7_PLAHL</name>
<reference evidence="2" key="1">
    <citation type="submission" date="2014-09" db="EMBL/GenBank/DDBJ databases">
        <authorList>
            <person name="Sharma Rahul"/>
            <person name="Thines Marco"/>
        </authorList>
    </citation>
    <scope>NUCLEOTIDE SEQUENCE [LARGE SCALE GENOMIC DNA]</scope>
</reference>
<sequence>MEKHVLVNYKKGLFNKIRNKKVYSIGRWDALIDVYKHHPSDQGAIIGLHCQVG</sequence>
<dbReference type="GeneID" id="36395792"/>
<evidence type="ECO:0000313" key="1">
    <source>
        <dbReference type="EMBL" id="CEG44369.1"/>
    </source>
</evidence>
<evidence type="ECO:0000313" key="2">
    <source>
        <dbReference type="Proteomes" id="UP000054928"/>
    </source>
</evidence>
<organism evidence="1 2">
    <name type="scientific">Plasmopara halstedii</name>
    <name type="common">Downy mildew of sunflower</name>
    <dbReference type="NCBI Taxonomy" id="4781"/>
    <lineage>
        <taxon>Eukaryota</taxon>
        <taxon>Sar</taxon>
        <taxon>Stramenopiles</taxon>
        <taxon>Oomycota</taxon>
        <taxon>Peronosporomycetes</taxon>
        <taxon>Peronosporales</taxon>
        <taxon>Peronosporaceae</taxon>
        <taxon>Plasmopara</taxon>
    </lineage>
</organism>
<protein>
    <submittedName>
        <fullName evidence="1">Uncharacterized protein</fullName>
    </submittedName>
</protein>
<proteinExistence type="predicted"/>
<dbReference type="RefSeq" id="XP_024580738.1">
    <property type="nucleotide sequence ID" value="XM_024730463.1"/>
</dbReference>
<accession>A0A0P1ATU7</accession>
<dbReference type="AlphaFoldDB" id="A0A0P1ATU7"/>
<dbReference type="EMBL" id="CCYD01001204">
    <property type="protein sequence ID" value="CEG44369.1"/>
    <property type="molecule type" value="Genomic_DNA"/>
</dbReference>